<reference evidence="1 2" key="1">
    <citation type="journal article" date="2016" name="Virology">
        <title>West African Anopheles gambiae mosquitoes harbor a taxonomically diverse virome including new insect-specific flaviviruses, mononegaviruses, and totiviruses.</title>
        <authorList>
            <person name="Fauver J.R."/>
            <person name="Grubaugh N.D."/>
            <person name="Krajacich B.J."/>
            <person name="Weger-Lucarelli J."/>
            <person name="Lakin S.M."/>
            <person name="Fakoli L.S. Jr"/>
            <person name="Bolay F.K."/>
            <person name="Diclaro J.W. Jr"/>
            <person name="Dabire K.R."/>
            <person name="Foy B.D."/>
            <person name="Brackney D.E."/>
            <person name="Ebel G.D."/>
            <person name="Stenglein M.D."/>
        </authorList>
    </citation>
    <scope>NUCLEOTIDE SEQUENCE [LARGE SCALE GENOMIC DNA]</scope>
</reference>
<dbReference type="Gene3D" id="1.10.3050.10">
    <property type="entry name" value="borna disease virus nucleoprotein, domain 2"/>
    <property type="match status" value="1"/>
</dbReference>
<accession>A0A1C9U5D9</accession>
<protein>
    <submittedName>
        <fullName evidence="1">Putative nucleoprotein</fullName>
    </submittedName>
</protein>
<dbReference type="RefSeq" id="YP_010084241.1">
    <property type="nucleotide sequence ID" value="NC_055112.1"/>
</dbReference>
<dbReference type="Proteomes" id="UP000267964">
    <property type="component" value="Segment"/>
</dbReference>
<proteinExistence type="predicted"/>
<organism evidence="1 2">
    <name type="scientific">Bolahun virus</name>
    <dbReference type="NCBI Taxonomy" id="2661622"/>
    <lineage>
        <taxon>Viruses</taxon>
        <taxon>Riboviria</taxon>
        <taxon>Orthornavirae</taxon>
        <taxon>Negarnaviricota</taxon>
        <taxon>Haploviricotina</taxon>
        <taxon>Monjiviricetes</taxon>
        <taxon>Mononegavirales</taxon>
        <taxon>Xinmoviridae</taxon>
        <taxon>Gambievirus</taxon>
        <taxon>Gambievirus bolahunense</taxon>
    </lineage>
</organism>
<sequence length="446" mass="48827">MRRSRGKKMTTNEQKVFTRSDLGAAITILDSTEGWTKAYHPFLVDGVNKVYPIYSRVDGEVVKYGITPGGRRGALHILYGEDVPGASIAFVYKSITKLKIPNYRVAASIAGACARAKNIDLVTGEHLNIGNILSVLMHFPGLETVTAEYQANPDPDVEFVGDVEQQGTVTTVKGDFNPPVVASTGEAICTRAEMVTLAYYVLLMINKNLDGPGSDEHHKNFTDGRLKSFLFTTVGGATCDHTQLPSRVTGALLMSNKMAHYPNLKTSIFTLLLASGSPEAVHAKGILKDTSMTPFVMVDEFIAADELTLLHLVPAVVTELLKFISLKKRVMEKFGEFWPFYKLLEPRGTESSLKAYKELTKASLAWKLAKGEMTIASYKGAQLYERYKTLALTPIPDEMKSSSTMTVWEGIRKLQQAGYYTAIDLEAAKGVTCLGPSNQTSSTSNV</sequence>
<dbReference type="InterPro" id="IPR015970">
    <property type="entry name" value="P40_nucleoprot_sub2_BD-vir"/>
</dbReference>
<evidence type="ECO:0000313" key="2">
    <source>
        <dbReference type="Proteomes" id="UP000267964"/>
    </source>
</evidence>
<keyword evidence="1" id="KW-0543">Viral nucleoprotein</keyword>
<dbReference type="KEGG" id="vg:65099200"/>
<evidence type="ECO:0000313" key="1">
    <source>
        <dbReference type="EMBL" id="AOR51374.1"/>
    </source>
</evidence>
<dbReference type="EMBL" id="KX148552">
    <property type="protein sequence ID" value="AOR51374.1"/>
    <property type="molecule type" value="Viral_cRNA"/>
</dbReference>
<keyword evidence="2" id="KW-1185">Reference proteome</keyword>
<dbReference type="GO" id="GO:0019013">
    <property type="term" value="C:viral nucleocapsid"/>
    <property type="evidence" value="ECO:0007669"/>
    <property type="project" value="UniProtKB-KW"/>
</dbReference>
<name>A0A1C9U5D9_9MONO</name>
<dbReference type="GeneID" id="65099200"/>
<keyword evidence="1" id="KW-0946">Virion</keyword>